<accession>A0AA44KUS3</accession>
<name>A0AA44KUS3_9BACI</name>
<protein>
    <submittedName>
        <fullName evidence="1">Uncharacterized protein</fullName>
    </submittedName>
</protein>
<gene>
    <name evidence="1" type="ORF">BAQ49_11080</name>
</gene>
<evidence type="ECO:0000313" key="1">
    <source>
        <dbReference type="EMBL" id="OJE43677.1"/>
    </source>
</evidence>
<comment type="caution">
    <text evidence="1">The sequence shown here is derived from an EMBL/GenBank/DDBJ whole genome shotgun (WGS) entry which is preliminary data.</text>
</comment>
<reference evidence="1 2" key="1">
    <citation type="submission" date="2016-06" db="EMBL/GenBank/DDBJ databases">
        <title>First insights into the genetic diversity and population structure of in the Bacillus cereus group bacteria from diverse marine environments.</title>
        <authorList>
            <person name="Liu Y."/>
            <person name="Lai Q."/>
            <person name="Shao Z."/>
        </authorList>
    </citation>
    <scope>NUCLEOTIDE SEQUENCE [LARGE SCALE GENOMIC DNA]</scope>
    <source>
        <strain evidence="1 2">TD42</strain>
    </source>
</reference>
<sequence>MNVCELLNEDERNVWIFSLLLDERVIVSFSILEDEESSFVFCFVNKVIVQSDVITINELEITNRFLQEIYIYIFL</sequence>
<dbReference type="EMBL" id="MACH01000093">
    <property type="protein sequence ID" value="OJE43677.1"/>
    <property type="molecule type" value="Genomic_DNA"/>
</dbReference>
<dbReference type="AlphaFoldDB" id="A0AA44KUS3"/>
<proteinExistence type="predicted"/>
<dbReference type="Proteomes" id="UP000183185">
    <property type="component" value="Unassembled WGS sequence"/>
</dbReference>
<organism evidence="1 2">
    <name type="scientific">Bacillus proteolyticus</name>
    <dbReference type="NCBI Taxonomy" id="2026192"/>
    <lineage>
        <taxon>Bacteria</taxon>
        <taxon>Bacillati</taxon>
        <taxon>Bacillota</taxon>
        <taxon>Bacilli</taxon>
        <taxon>Bacillales</taxon>
        <taxon>Bacillaceae</taxon>
        <taxon>Bacillus</taxon>
        <taxon>Bacillus cereus group</taxon>
    </lineage>
</organism>
<evidence type="ECO:0000313" key="2">
    <source>
        <dbReference type="Proteomes" id="UP000183185"/>
    </source>
</evidence>